<dbReference type="RefSeq" id="WP_113897404.1">
    <property type="nucleotide sequence ID" value="NZ_CP029613.1"/>
</dbReference>
<protein>
    <submittedName>
        <fullName evidence="1">Uncharacterized protein</fullName>
    </submittedName>
</protein>
<organism evidence="1 2">
    <name type="scientific">Limosilactobacillus reuteri</name>
    <name type="common">Lactobacillus reuteri</name>
    <dbReference type="NCBI Taxonomy" id="1598"/>
    <lineage>
        <taxon>Bacteria</taxon>
        <taxon>Bacillati</taxon>
        <taxon>Bacillota</taxon>
        <taxon>Bacilli</taxon>
        <taxon>Lactobacillales</taxon>
        <taxon>Lactobacillaceae</taxon>
        <taxon>Limosilactobacillus</taxon>
    </lineage>
</organism>
<dbReference type="Proteomes" id="UP000430985">
    <property type="component" value="Unassembled WGS sequence"/>
</dbReference>
<proteinExistence type="predicted"/>
<reference evidence="1 2" key="1">
    <citation type="submission" date="2019-11" db="EMBL/GenBank/DDBJ databases">
        <title>Draft genome sequence of 12 host-associated Lactobacillus reuteri rodent strains.</title>
        <authorList>
            <person name="Zhang S."/>
            <person name="Ozcam M."/>
            <person name="Van Pijkeren J.P."/>
        </authorList>
    </citation>
    <scope>NUCLEOTIDE SEQUENCE [LARGE SCALE GENOMIC DNA]</scope>
    <source>
        <strain evidence="1 2">Rat19</strain>
    </source>
</reference>
<comment type="caution">
    <text evidence="1">The sequence shown here is derived from an EMBL/GenBank/DDBJ whole genome shotgun (WGS) entry which is preliminary data.</text>
</comment>
<evidence type="ECO:0000313" key="2">
    <source>
        <dbReference type="Proteomes" id="UP000430985"/>
    </source>
</evidence>
<accession>A0A347TAC0</accession>
<name>A0A347TAC0_LIMRT</name>
<gene>
    <name evidence="1" type="ORF">GIX83_07465</name>
</gene>
<dbReference type="EMBL" id="WJNE01000023">
    <property type="protein sequence ID" value="MRG69660.1"/>
    <property type="molecule type" value="Genomic_DNA"/>
</dbReference>
<evidence type="ECO:0000313" key="1">
    <source>
        <dbReference type="EMBL" id="MRG69660.1"/>
    </source>
</evidence>
<sequence length="498" mass="57774">MWEKSLNFIVSTLLSILLMITLLGTSSDLLFNIGNSSKNSVIILNVCCIILLAFILFRNRLRKFYKKIILPNSAKIVTIFVIFICFWQTYLIITISGFSKWDPGNIILQAMNKNQWAGKDYFSYYPNTYFLMLIEHLIWLIFGKPRIEILSIILNTVNYLLIDSGIYILYRMCMKYFNLTVAKIAAFLAIFFIGLSPWGCFNYSDPLAFSLSIFSLYILLEVWFSNKRRIYYSILLGFLIVVDYLIKPSLVIVFIAAIIVCVPSIKQIIKNKKIIFSTILAVGVAIILLSIYTTYRNNNNFVKFDSNKSFSMAHFANMGIKNNGAYSQEITVRDMKIANPKERNKADIKDWITEFNKKGITGYEIFLVKKQVLNTADTSFAWGSDGTPFIRPYNNSSFTEISHKLFLPKYHIILKIFYDMLWILTILFLFFSFKEVNFITLLLKYTVLGFLLFLLLFEGGRSRYMIQCLPYVFILSGVGFYQLKAIIQIIWRNSINDI</sequence>
<dbReference type="AlphaFoldDB" id="A0A347TAC0"/>